<dbReference type="GeneID" id="112138526"/>
<dbReference type="PANTHER" id="PTHR35257">
    <property type="entry name" value="TRANSMEMBRANE PROTEIN 82"/>
    <property type="match status" value="1"/>
</dbReference>
<keyword evidence="1" id="KW-0472">Membrane</keyword>
<dbReference type="InterPro" id="IPR031648">
    <property type="entry name" value="TMEM82"/>
</dbReference>
<dbReference type="GeneTree" id="ENSGT00500000045021"/>
<dbReference type="PANTHER" id="PTHR35257:SF1">
    <property type="entry name" value="TRANSMEMBRANE PROTEIN 82"/>
    <property type="match status" value="1"/>
</dbReference>
<dbReference type="OrthoDB" id="9943056at2759"/>
<keyword evidence="1" id="KW-0812">Transmembrane</keyword>
<dbReference type="PaxDb" id="30732-ENSOMEP00000026016"/>
<dbReference type="OMA" id="HVCQLYE"/>
<dbReference type="Pfam" id="PF15816">
    <property type="entry name" value="TMEM82"/>
    <property type="match status" value="1"/>
</dbReference>
<dbReference type="STRING" id="30732.ENSOMEP00000026016"/>
<dbReference type="CTD" id="388595"/>
<sequence>MFSFVMSLLPTSYFLPRWLTLDTSPLDGFLQGLVGACGTSVLVSLLRVHFLLEETWRAKEDDRLSAARLRRIQSGLPGLLWFSLVTGILAVVGSRVASLVVLEFSLRAVSGLVTAGQEPRTFLQQLLLQSQFSVGCALTCSLHFLHEGAAQRWLCLLLAAALSWFLSRQATKLCHHVSALYELHSSQGYCGVCIGLLTSGSSLLPLVARATSITFFVAVLAAVSIINKQFLSATEALRFWTPLTICYTLLVVYMQEEQHRLPGSQALLNTVVVRLGGLMVLMLTVGQWADVLHIIMCFLGEASCLVPTMDLLDAAFLENGDFSVEKDHQRRPQRRHK</sequence>
<proteinExistence type="predicted"/>
<dbReference type="Proteomes" id="UP000261560">
    <property type="component" value="Unplaced"/>
</dbReference>
<feature type="transmembrane region" description="Helical" evidence="1">
    <location>
        <begin position="213"/>
        <end position="231"/>
    </location>
</feature>
<evidence type="ECO:0000313" key="2">
    <source>
        <dbReference type="Ensembl" id="ENSOMEP00000026000.1"/>
    </source>
</evidence>
<feature type="transmembrane region" description="Helical" evidence="1">
    <location>
        <begin position="78"/>
        <end position="102"/>
    </location>
</feature>
<feature type="transmembrane region" description="Helical" evidence="1">
    <location>
        <begin position="149"/>
        <end position="166"/>
    </location>
</feature>
<feature type="transmembrane region" description="Helical" evidence="1">
    <location>
        <begin position="30"/>
        <end position="50"/>
    </location>
</feature>
<dbReference type="AlphaFoldDB" id="A0A3B3D9F4"/>
<dbReference type="Ensembl" id="ENSOMET00000005657.1">
    <property type="protein sequence ID" value="ENSOMEP00000026000.1"/>
    <property type="gene ID" value="ENSOMEG00000007612.1"/>
</dbReference>
<reference evidence="2" key="1">
    <citation type="submission" date="2025-05" db="UniProtKB">
        <authorList>
            <consortium name="Ensembl"/>
        </authorList>
    </citation>
    <scope>IDENTIFICATION</scope>
</reference>
<feature type="transmembrane region" description="Helical" evidence="1">
    <location>
        <begin position="266"/>
        <end position="285"/>
    </location>
</feature>
<dbReference type="RefSeq" id="XP_024116847.1">
    <property type="nucleotide sequence ID" value="XM_024261079.2"/>
</dbReference>
<evidence type="ECO:0000313" key="3">
    <source>
        <dbReference type="Proteomes" id="UP000261560"/>
    </source>
</evidence>
<organism evidence="2 3">
    <name type="scientific">Oryzias melastigma</name>
    <name type="common">Marine medaka</name>
    <dbReference type="NCBI Taxonomy" id="30732"/>
    <lineage>
        <taxon>Eukaryota</taxon>
        <taxon>Metazoa</taxon>
        <taxon>Chordata</taxon>
        <taxon>Craniata</taxon>
        <taxon>Vertebrata</taxon>
        <taxon>Euteleostomi</taxon>
        <taxon>Actinopterygii</taxon>
        <taxon>Neopterygii</taxon>
        <taxon>Teleostei</taxon>
        <taxon>Neoteleostei</taxon>
        <taxon>Acanthomorphata</taxon>
        <taxon>Ovalentaria</taxon>
        <taxon>Atherinomorphae</taxon>
        <taxon>Beloniformes</taxon>
        <taxon>Adrianichthyidae</taxon>
        <taxon>Oryziinae</taxon>
        <taxon>Oryzias</taxon>
    </lineage>
</organism>
<dbReference type="KEGG" id="oml:112138526"/>
<keyword evidence="3" id="KW-1185">Reference proteome</keyword>
<dbReference type="Ensembl" id="ENSOMET00000005625.1">
    <property type="protein sequence ID" value="ENSOMEP00000026016.1"/>
    <property type="gene ID" value="ENSOMEG00000007612.1"/>
</dbReference>
<protein>
    <submittedName>
        <fullName evidence="2">Transmembrane protein 82</fullName>
    </submittedName>
</protein>
<evidence type="ECO:0000256" key="1">
    <source>
        <dbReference type="SAM" id="Phobius"/>
    </source>
</evidence>
<feature type="transmembrane region" description="Helical" evidence="1">
    <location>
        <begin position="237"/>
        <end position="254"/>
    </location>
</feature>
<accession>A0A3B3D9F4</accession>
<name>A0A3B3D9F4_ORYME</name>
<keyword evidence="1" id="KW-1133">Transmembrane helix</keyword>